<name>A0A7Y9I3A9_9ACTN</name>
<comment type="caution">
    <text evidence="3">The sequence shown here is derived from an EMBL/GenBank/DDBJ whole genome shotgun (WGS) entry which is preliminary data.</text>
</comment>
<accession>A0A7Y9I3A9</accession>
<dbReference type="AlphaFoldDB" id="A0A7Y9I3A9"/>
<gene>
    <name evidence="3" type="ORF">BKA15_000594</name>
</gene>
<protein>
    <submittedName>
        <fullName evidence="3">Acetyl esterase</fullName>
        <ecNumber evidence="3">3.1.1.-</ecNumber>
    </submittedName>
</protein>
<evidence type="ECO:0000313" key="3">
    <source>
        <dbReference type="EMBL" id="NYE69265.1"/>
    </source>
</evidence>
<dbReference type="EMBL" id="JACCBU010000001">
    <property type="protein sequence ID" value="NYE69265.1"/>
    <property type="molecule type" value="Genomic_DNA"/>
</dbReference>
<dbReference type="Pfam" id="PF07859">
    <property type="entry name" value="Abhydrolase_3"/>
    <property type="match status" value="1"/>
</dbReference>
<reference evidence="3 4" key="1">
    <citation type="submission" date="2020-07" db="EMBL/GenBank/DDBJ databases">
        <title>Sequencing the genomes of 1000 actinobacteria strains.</title>
        <authorList>
            <person name="Klenk H.-P."/>
        </authorList>
    </citation>
    <scope>NUCLEOTIDE SEQUENCE [LARGE SCALE GENOMIC DNA]</scope>
    <source>
        <strain evidence="3 4">DSM 22083</strain>
    </source>
</reference>
<sequence>MTPQRRNRLIGLAARMIPHPDPPSTMVLRLLRAEPVRPLARIVYGPLPRRVEVTDLSVWGSENPKPRMRAYRPRDLEPGRPLLINFPGGGFVLGNLAQTDWLCGQLADRGNLTVISANYRLAPEHPAPAAVDDAWQMARLAAAMVPRFDADPERVGVIGNSAGGTLAALIALRARGEPLAVPLWRQILLYPALDLTLSSASVAEFHDAPLAGRRVLDWYGRQYLPQGRPDSLDGADPSISPIHAGDHTGLPRALLIAAGQDPLRDDAPRYGDVLTAAGVPNRVIIYPDAVHGFLSMPRIAPDALPAINEIIADLEA</sequence>
<feature type="domain" description="Alpha/beta hydrolase fold-3" evidence="2">
    <location>
        <begin position="84"/>
        <end position="294"/>
    </location>
</feature>
<keyword evidence="1 3" id="KW-0378">Hydrolase</keyword>
<dbReference type="GO" id="GO:0016787">
    <property type="term" value="F:hydrolase activity"/>
    <property type="evidence" value="ECO:0007669"/>
    <property type="project" value="UniProtKB-KW"/>
</dbReference>
<dbReference type="InterPro" id="IPR050300">
    <property type="entry name" value="GDXG_lipolytic_enzyme"/>
</dbReference>
<dbReference type="EC" id="3.1.1.-" evidence="3"/>
<dbReference type="PANTHER" id="PTHR48081">
    <property type="entry name" value="AB HYDROLASE SUPERFAMILY PROTEIN C4A8.06C"/>
    <property type="match status" value="1"/>
</dbReference>
<dbReference type="RefSeq" id="WP_179748013.1">
    <property type="nucleotide sequence ID" value="NZ_JACCBU010000001.1"/>
</dbReference>
<evidence type="ECO:0000256" key="1">
    <source>
        <dbReference type="ARBA" id="ARBA00022801"/>
    </source>
</evidence>
<organism evidence="3 4">
    <name type="scientific">Microlunatus parietis</name>
    <dbReference type="NCBI Taxonomy" id="682979"/>
    <lineage>
        <taxon>Bacteria</taxon>
        <taxon>Bacillati</taxon>
        <taxon>Actinomycetota</taxon>
        <taxon>Actinomycetes</taxon>
        <taxon>Propionibacteriales</taxon>
        <taxon>Propionibacteriaceae</taxon>
        <taxon>Microlunatus</taxon>
    </lineage>
</organism>
<dbReference type="InterPro" id="IPR029058">
    <property type="entry name" value="AB_hydrolase_fold"/>
</dbReference>
<evidence type="ECO:0000259" key="2">
    <source>
        <dbReference type="Pfam" id="PF07859"/>
    </source>
</evidence>
<dbReference type="SUPFAM" id="SSF53474">
    <property type="entry name" value="alpha/beta-Hydrolases"/>
    <property type="match status" value="1"/>
</dbReference>
<keyword evidence="4" id="KW-1185">Reference proteome</keyword>
<dbReference type="Gene3D" id="3.40.50.1820">
    <property type="entry name" value="alpha/beta hydrolase"/>
    <property type="match status" value="1"/>
</dbReference>
<evidence type="ECO:0000313" key="4">
    <source>
        <dbReference type="Proteomes" id="UP000569914"/>
    </source>
</evidence>
<dbReference type="InterPro" id="IPR013094">
    <property type="entry name" value="AB_hydrolase_3"/>
</dbReference>
<dbReference type="PANTHER" id="PTHR48081:SF8">
    <property type="entry name" value="ALPHA_BETA HYDROLASE FOLD-3 DOMAIN-CONTAINING PROTEIN-RELATED"/>
    <property type="match status" value="1"/>
</dbReference>
<proteinExistence type="predicted"/>
<dbReference type="Proteomes" id="UP000569914">
    <property type="component" value="Unassembled WGS sequence"/>
</dbReference>